<dbReference type="CDD" id="cd14699">
    <property type="entry name" value="bZIP_Fos_like"/>
    <property type="match status" value="1"/>
</dbReference>
<dbReference type="InterPro" id="IPR046347">
    <property type="entry name" value="bZIP_sf"/>
</dbReference>
<evidence type="ECO:0000313" key="7">
    <source>
        <dbReference type="Proteomes" id="UP000515163"/>
    </source>
</evidence>
<dbReference type="SUPFAM" id="SSF57959">
    <property type="entry name" value="Leucine zipper domain"/>
    <property type="match status" value="1"/>
</dbReference>
<dbReference type="RefSeq" id="XP_031565767.1">
    <property type="nucleotide sequence ID" value="XM_031709907.1"/>
</dbReference>
<protein>
    <submittedName>
        <fullName evidence="8">Fos-related antigen 2-like</fullName>
    </submittedName>
</protein>
<gene>
    <name evidence="8" type="primary">LOC116300932</name>
</gene>
<dbReference type="Proteomes" id="UP000515163">
    <property type="component" value="Unplaced"/>
</dbReference>
<dbReference type="OrthoDB" id="2596881at2759"/>
<feature type="coiled-coil region" evidence="4">
    <location>
        <begin position="88"/>
        <end position="166"/>
    </location>
</feature>
<reference evidence="8" key="1">
    <citation type="submission" date="2025-08" db="UniProtKB">
        <authorList>
            <consortium name="RefSeq"/>
        </authorList>
    </citation>
    <scope>IDENTIFICATION</scope>
    <source>
        <tissue evidence="8">Tentacle</tissue>
    </source>
</reference>
<dbReference type="Gene3D" id="1.20.5.170">
    <property type="match status" value="1"/>
</dbReference>
<feature type="domain" description="BZIP" evidence="6">
    <location>
        <begin position="100"/>
        <end position="163"/>
    </location>
</feature>
<evidence type="ECO:0000256" key="1">
    <source>
        <dbReference type="ARBA" id="ARBA00023015"/>
    </source>
</evidence>
<accession>A0A6P8IG84</accession>
<sequence>MNGLYYSMNSEGNYLVLQNRAMPVPMDDSDMESNISSEDAGNFSEFSNPQTPPLSKGAADEVKLELQRAIRCRRVAQGLDEMPSLESQRSNSNQLSAAELEKRRLRRERNKLAAFKCRQRRKEHMQALEEETDGLNSANHTLETEIAALKEQKRELEEMLRSHDCLIVVNSSDEEDKKTS</sequence>
<dbReference type="GO" id="GO:0005634">
    <property type="term" value="C:nucleus"/>
    <property type="evidence" value="ECO:0007669"/>
    <property type="project" value="TreeGrafter"/>
</dbReference>
<evidence type="ECO:0000313" key="8">
    <source>
        <dbReference type="RefSeq" id="XP_031565767.1"/>
    </source>
</evidence>
<evidence type="ECO:0000256" key="5">
    <source>
        <dbReference type="SAM" id="MobiDB-lite"/>
    </source>
</evidence>
<evidence type="ECO:0000259" key="6">
    <source>
        <dbReference type="PROSITE" id="PS50217"/>
    </source>
</evidence>
<proteinExistence type="predicted"/>
<dbReference type="GO" id="GO:0000978">
    <property type="term" value="F:RNA polymerase II cis-regulatory region sequence-specific DNA binding"/>
    <property type="evidence" value="ECO:0007669"/>
    <property type="project" value="TreeGrafter"/>
</dbReference>
<keyword evidence="1" id="KW-0805">Transcription regulation</keyword>
<dbReference type="FunCoup" id="A0A6P8IG84">
    <property type="interactions" value="1788"/>
</dbReference>
<dbReference type="SMART" id="SM00338">
    <property type="entry name" value="BRLZ"/>
    <property type="match status" value="1"/>
</dbReference>
<dbReference type="InterPro" id="IPR004827">
    <property type="entry name" value="bZIP"/>
</dbReference>
<dbReference type="AlphaFoldDB" id="A0A6P8IG84"/>
<dbReference type="PROSITE" id="PS50217">
    <property type="entry name" value="BZIP"/>
    <property type="match status" value="1"/>
</dbReference>
<dbReference type="KEGG" id="aten:116300932"/>
<keyword evidence="2" id="KW-0238">DNA-binding</keyword>
<dbReference type="PRINTS" id="PR00042">
    <property type="entry name" value="LEUZIPPRFOS"/>
</dbReference>
<dbReference type="InterPro" id="IPR000837">
    <property type="entry name" value="AP-1"/>
</dbReference>
<name>A0A6P8IG84_ACTTE</name>
<dbReference type="GO" id="GO:0000981">
    <property type="term" value="F:DNA-binding transcription factor activity, RNA polymerase II-specific"/>
    <property type="evidence" value="ECO:0007669"/>
    <property type="project" value="TreeGrafter"/>
</dbReference>
<evidence type="ECO:0000256" key="4">
    <source>
        <dbReference type="SAM" id="Coils"/>
    </source>
</evidence>
<evidence type="ECO:0000256" key="2">
    <source>
        <dbReference type="ARBA" id="ARBA00023125"/>
    </source>
</evidence>
<dbReference type="InParanoid" id="A0A6P8IG84"/>
<keyword evidence="3" id="KW-0804">Transcription</keyword>
<keyword evidence="7" id="KW-1185">Reference proteome</keyword>
<keyword evidence="4" id="KW-0175">Coiled coil</keyword>
<dbReference type="Pfam" id="PF00170">
    <property type="entry name" value="bZIP_1"/>
    <property type="match status" value="1"/>
</dbReference>
<dbReference type="PANTHER" id="PTHR23351">
    <property type="entry name" value="FOS TRANSCRIPTION FACTOR-RELATED"/>
    <property type="match status" value="1"/>
</dbReference>
<dbReference type="GeneID" id="116300932"/>
<organism evidence="7 8">
    <name type="scientific">Actinia tenebrosa</name>
    <name type="common">Australian red waratah sea anemone</name>
    <dbReference type="NCBI Taxonomy" id="6105"/>
    <lineage>
        <taxon>Eukaryota</taxon>
        <taxon>Metazoa</taxon>
        <taxon>Cnidaria</taxon>
        <taxon>Anthozoa</taxon>
        <taxon>Hexacorallia</taxon>
        <taxon>Actiniaria</taxon>
        <taxon>Actiniidae</taxon>
        <taxon>Actinia</taxon>
    </lineage>
</organism>
<evidence type="ECO:0000256" key="3">
    <source>
        <dbReference type="ARBA" id="ARBA00023163"/>
    </source>
</evidence>
<feature type="compositionally biased region" description="Polar residues" evidence="5">
    <location>
        <begin position="32"/>
        <end position="49"/>
    </location>
</feature>
<feature type="region of interest" description="Disordered" evidence="5">
    <location>
        <begin position="26"/>
        <end position="60"/>
    </location>
</feature>
<dbReference type="PROSITE" id="PS00036">
    <property type="entry name" value="BZIP_BASIC"/>
    <property type="match status" value="1"/>
</dbReference>
<dbReference type="PANTHER" id="PTHR23351:SF24">
    <property type="entry name" value="ACTIVATING TRANSCRIPTION FACTOR 3-RELATED"/>
    <property type="match status" value="1"/>
</dbReference>